<feature type="binding site" evidence="1">
    <location>
        <begin position="14"/>
        <end position="21"/>
    </location>
    <ligand>
        <name>ATP</name>
        <dbReference type="ChEBI" id="CHEBI:30616"/>
    </ligand>
</feature>
<dbReference type="GO" id="GO:0006040">
    <property type="term" value="P:amino sugar metabolic process"/>
    <property type="evidence" value="ECO:0007669"/>
    <property type="project" value="InterPro"/>
</dbReference>
<dbReference type="GO" id="GO:0016301">
    <property type="term" value="F:kinase activity"/>
    <property type="evidence" value="ECO:0007669"/>
    <property type="project" value="UniProtKB-KW"/>
</dbReference>
<keyword evidence="1" id="KW-0119">Carbohydrate metabolism</keyword>
<keyword evidence="1" id="KW-0067">ATP-binding</keyword>
<dbReference type="NCBIfam" id="NF007139">
    <property type="entry name" value="PRK09585.1-3"/>
    <property type="match status" value="1"/>
</dbReference>
<protein>
    <recommendedName>
        <fullName evidence="1">Anhydro-N-acetylmuramic acid kinase</fullName>
        <ecNumber evidence="1">2.7.1.170</ecNumber>
    </recommendedName>
    <alternativeName>
        <fullName evidence="1">AnhMurNAc kinase</fullName>
    </alternativeName>
</protein>
<keyword evidence="1 2" id="KW-0808">Transferase</keyword>
<dbReference type="PANTHER" id="PTHR30605">
    <property type="entry name" value="ANHYDRO-N-ACETYLMURAMIC ACID KINASE"/>
    <property type="match status" value="1"/>
</dbReference>
<keyword evidence="1 2" id="KW-0418">Kinase</keyword>
<organism evidence="2 3">
    <name type="scientific">Dasania phycosphaerae</name>
    <dbReference type="NCBI Taxonomy" id="2950436"/>
    <lineage>
        <taxon>Bacteria</taxon>
        <taxon>Pseudomonadati</taxon>
        <taxon>Pseudomonadota</taxon>
        <taxon>Gammaproteobacteria</taxon>
        <taxon>Cellvibrionales</taxon>
        <taxon>Spongiibacteraceae</taxon>
        <taxon>Dasania</taxon>
    </lineage>
</organism>
<dbReference type="EC" id="2.7.1.170" evidence="1"/>
<reference evidence="2 3" key="1">
    <citation type="submission" date="2022-12" db="EMBL/GenBank/DDBJ databases">
        <title>Dasania phycosphaerae sp. nov., isolated from particulate material of the south coast of Korea.</title>
        <authorList>
            <person name="Jiang Y."/>
        </authorList>
    </citation>
    <scope>NUCLEOTIDE SEQUENCE [LARGE SCALE GENOMIC DNA]</scope>
    <source>
        <strain evidence="2 3">GY-19</strain>
    </source>
</reference>
<name>A0A9J6RRJ3_9GAMM</name>
<dbReference type="RefSeq" id="WP_258333005.1">
    <property type="nucleotide sequence ID" value="NZ_JAPTGG010000021.1"/>
</dbReference>
<dbReference type="Proteomes" id="UP001069090">
    <property type="component" value="Unassembled WGS sequence"/>
</dbReference>
<gene>
    <name evidence="1" type="primary">anmK</name>
    <name evidence="2" type="ORF">O0V09_17900</name>
</gene>
<comment type="pathway">
    <text evidence="1">Amino-sugar metabolism; 1,6-anhydro-N-acetylmuramate degradation.</text>
</comment>
<dbReference type="AlphaFoldDB" id="A0A9J6RRJ3"/>
<evidence type="ECO:0000256" key="1">
    <source>
        <dbReference type="HAMAP-Rule" id="MF_01270"/>
    </source>
</evidence>
<comment type="catalytic activity">
    <reaction evidence="1">
        <text>1,6-anhydro-N-acetyl-beta-muramate + ATP + H2O = N-acetyl-D-muramate 6-phosphate + ADP + H(+)</text>
        <dbReference type="Rhea" id="RHEA:24952"/>
        <dbReference type="ChEBI" id="CHEBI:15377"/>
        <dbReference type="ChEBI" id="CHEBI:15378"/>
        <dbReference type="ChEBI" id="CHEBI:30616"/>
        <dbReference type="ChEBI" id="CHEBI:58690"/>
        <dbReference type="ChEBI" id="CHEBI:58722"/>
        <dbReference type="ChEBI" id="CHEBI:456216"/>
        <dbReference type="EC" id="2.7.1.170"/>
    </reaction>
</comment>
<comment type="pathway">
    <text evidence="1">Cell wall biogenesis; peptidoglycan recycling.</text>
</comment>
<dbReference type="GO" id="GO:0005524">
    <property type="term" value="F:ATP binding"/>
    <property type="evidence" value="ECO:0007669"/>
    <property type="project" value="UniProtKB-UniRule"/>
</dbReference>
<dbReference type="InterPro" id="IPR005338">
    <property type="entry name" value="Anhydro_N_Ac-Mur_kinase"/>
</dbReference>
<dbReference type="EMBL" id="JAPTGG010000021">
    <property type="protein sequence ID" value="MCZ0867076.1"/>
    <property type="molecule type" value="Genomic_DNA"/>
</dbReference>
<dbReference type="PANTHER" id="PTHR30605:SF0">
    <property type="entry name" value="ANHYDRO-N-ACETYLMURAMIC ACID KINASE"/>
    <property type="match status" value="1"/>
</dbReference>
<accession>A0A9J6RRJ3</accession>
<keyword evidence="3" id="KW-1185">Reference proteome</keyword>
<keyword evidence="1" id="KW-0547">Nucleotide-binding</keyword>
<comment type="function">
    <text evidence="1">Catalyzes the specific phosphorylation of 1,6-anhydro-N-acetylmuramic acid (anhMurNAc) with the simultaneous cleavage of the 1,6-anhydro ring, generating MurNAc-6-P. Is required for the utilization of anhMurNAc either imported from the medium or derived from its own cell wall murein, and thus plays a role in cell wall recycling.</text>
</comment>
<dbReference type="GO" id="GO:0097175">
    <property type="term" value="P:1,6-anhydro-N-acetyl-beta-muramic acid catabolic process"/>
    <property type="evidence" value="ECO:0007669"/>
    <property type="project" value="UniProtKB-UniRule"/>
</dbReference>
<comment type="caution">
    <text evidence="2">The sequence shown here is derived from an EMBL/GenBank/DDBJ whole genome shotgun (WGS) entry which is preliminary data.</text>
</comment>
<dbReference type="GO" id="GO:0016773">
    <property type="term" value="F:phosphotransferase activity, alcohol group as acceptor"/>
    <property type="evidence" value="ECO:0007669"/>
    <property type="project" value="UniProtKB-UniRule"/>
</dbReference>
<dbReference type="CDD" id="cd24050">
    <property type="entry name" value="ASKHA_NBD_ANMK"/>
    <property type="match status" value="1"/>
</dbReference>
<evidence type="ECO:0000313" key="2">
    <source>
        <dbReference type="EMBL" id="MCZ0867076.1"/>
    </source>
</evidence>
<dbReference type="GO" id="GO:0009254">
    <property type="term" value="P:peptidoglycan turnover"/>
    <property type="evidence" value="ECO:0007669"/>
    <property type="project" value="UniProtKB-UniRule"/>
</dbReference>
<dbReference type="SUPFAM" id="SSF53067">
    <property type="entry name" value="Actin-like ATPase domain"/>
    <property type="match status" value="1"/>
</dbReference>
<sequence length="369" mass="39144">MAAPLQRYIGLMSGTSMDGIDAAILEVSPKGFKLGQHYSHNIPPALHQQLLALCAPGDNEIIRMGQADYLLGMEFATAVKKLLNISGLKPADITAIGSHGQTIRHHPQGPSPFSLQIGNPNLITQHTGICTVADFRSRDIAAGGQGAPLAPAFHQAAFASPDTNRVIVNIGGMANITPLIKGQATQGFDTGPGNVLLDYWIAKNIGERYDRNGDWAASGQVLTDLLSQMQQDPYFALPAPKSTGREYFNSYWLEQQLDQRSDKPADVQATLLQLTANTIAQAIQALGYPINEVYIGGGGAHNLALMQALKLALTPYSVHSTGALGIAPDWVEAAAFAWLAQQTLNSRSGNIPAATGANSACILGAIYPV</sequence>
<dbReference type="Pfam" id="PF03702">
    <property type="entry name" value="AnmK"/>
    <property type="match status" value="1"/>
</dbReference>
<evidence type="ECO:0000313" key="3">
    <source>
        <dbReference type="Proteomes" id="UP001069090"/>
    </source>
</evidence>
<proteinExistence type="inferred from homology"/>
<comment type="similarity">
    <text evidence="1">Belongs to the anhydro-N-acetylmuramic acid kinase family.</text>
</comment>
<dbReference type="InterPro" id="IPR043129">
    <property type="entry name" value="ATPase_NBD"/>
</dbReference>
<dbReference type="Gene3D" id="3.30.420.40">
    <property type="match status" value="2"/>
</dbReference>
<dbReference type="HAMAP" id="MF_01270">
    <property type="entry name" value="AnhMurNAc_kinase"/>
    <property type="match status" value="1"/>
</dbReference>